<dbReference type="NCBIfam" id="TIGR01753">
    <property type="entry name" value="flav_short"/>
    <property type="match status" value="1"/>
</dbReference>
<keyword evidence="10" id="KW-1185">Reference proteome</keyword>
<dbReference type="InterPro" id="IPR008254">
    <property type="entry name" value="Flavodoxin/NO_synth"/>
</dbReference>
<dbReference type="GeneID" id="93001400"/>
<evidence type="ECO:0000256" key="3">
    <source>
        <dbReference type="ARBA" id="ARBA00022448"/>
    </source>
</evidence>
<dbReference type="Gene3D" id="3.40.50.360">
    <property type="match status" value="1"/>
</dbReference>
<name>A0A0H2YU57_CLOP1</name>
<evidence type="ECO:0000256" key="7">
    <source>
        <dbReference type="RuleBase" id="RU367037"/>
    </source>
</evidence>
<dbReference type="eggNOG" id="COG0716">
    <property type="taxonomic scope" value="Bacteria"/>
</dbReference>
<dbReference type="Pfam" id="PF00258">
    <property type="entry name" value="Flavodoxin_1"/>
    <property type="match status" value="1"/>
</dbReference>
<evidence type="ECO:0000256" key="2">
    <source>
        <dbReference type="ARBA" id="ARBA00005267"/>
    </source>
</evidence>
<keyword evidence="5 7" id="KW-0288">FMN</keyword>
<dbReference type="PANTHER" id="PTHR43717:SF1">
    <property type="entry name" value="ANAEROBIC NITRIC OXIDE REDUCTASE FLAVORUBREDOXIN"/>
    <property type="match status" value="1"/>
</dbReference>
<dbReference type="STRING" id="195103.CPF_2319"/>
<dbReference type="InterPro" id="IPR010087">
    <property type="entry name" value="Flav_short"/>
</dbReference>
<comment type="similarity">
    <text evidence="2 7">Belongs to the flavodoxin family.</text>
</comment>
<dbReference type="GO" id="GO:0009055">
    <property type="term" value="F:electron transfer activity"/>
    <property type="evidence" value="ECO:0007669"/>
    <property type="project" value="UniProtKB-UniRule"/>
</dbReference>
<comment type="function">
    <text evidence="7">Low-potential electron donor to a number of redox enzymes.</text>
</comment>
<proteinExistence type="inferred from homology"/>
<dbReference type="AlphaFoldDB" id="A0A0H2YU57"/>
<dbReference type="SUPFAM" id="SSF52218">
    <property type="entry name" value="Flavoproteins"/>
    <property type="match status" value="1"/>
</dbReference>
<evidence type="ECO:0000256" key="5">
    <source>
        <dbReference type="ARBA" id="ARBA00022643"/>
    </source>
</evidence>
<dbReference type="EMBL" id="CP000246">
    <property type="protein sequence ID" value="ABG84078.1"/>
    <property type="molecule type" value="Genomic_DNA"/>
</dbReference>
<protein>
    <recommendedName>
        <fullName evidence="7">Flavodoxin</fullName>
    </recommendedName>
</protein>
<keyword evidence="6 7" id="KW-0249">Electron transport</keyword>
<dbReference type="KEGG" id="cpf:CPF_2319"/>
<dbReference type="NCBIfam" id="NF004050">
    <property type="entry name" value="PRK05569.1"/>
    <property type="match status" value="1"/>
</dbReference>
<sequence>MSKVSVIYWSNGGNVEVLANTIADELTDLGAEVLIKHVSNAKVEDVLEADAVALGSPSMDNNRIEQYDMEPFVNQFKLTPNNNKKMILFGSYGWDNGEFMVEWVKRMKDYGFDVVGSLAVNESPNDDEINSAKELAKKLIK</sequence>
<accession>A0A0H2YU57</accession>
<comment type="cofactor">
    <cofactor evidence="1 7">
        <name>FMN</name>
        <dbReference type="ChEBI" id="CHEBI:58210"/>
    </cofactor>
</comment>
<evidence type="ECO:0000259" key="8">
    <source>
        <dbReference type="PROSITE" id="PS50902"/>
    </source>
</evidence>
<dbReference type="PROSITE" id="PS50902">
    <property type="entry name" value="FLAVODOXIN_LIKE"/>
    <property type="match status" value="1"/>
</dbReference>
<dbReference type="GO" id="GO:0016651">
    <property type="term" value="F:oxidoreductase activity, acting on NAD(P)H"/>
    <property type="evidence" value="ECO:0007669"/>
    <property type="project" value="UniProtKB-ARBA"/>
</dbReference>
<gene>
    <name evidence="9" type="ordered locus">CPF_2319</name>
</gene>
<feature type="domain" description="Flavodoxin-like" evidence="8">
    <location>
        <begin position="4"/>
        <end position="140"/>
    </location>
</feature>
<keyword evidence="3 7" id="KW-0813">Transport</keyword>
<keyword evidence="4 7" id="KW-0285">Flavoprotein</keyword>
<evidence type="ECO:0000313" key="10">
    <source>
        <dbReference type="Proteomes" id="UP000001823"/>
    </source>
</evidence>
<dbReference type="RefSeq" id="WP_003451301.1">
    <property type="nucleotide sequence ID" value="NC_008261.1"/>
</dbReference>
<evidence type="ECO:0000256" key="1">
    <source>
        <dbReference type="ARBA" id="ARBA00001917"/>
    </source>
</evidence>
<dbReference type="InterPro" id="IPR029039">
    <property type="entry name" value="Flavoprotein-like_sf"/>
</dbReference>
<dbReference type="PaxDb" id="195103-CPF_2319"/>
<dbReference type="HOGENOM" id="CLU_051402_4_3_9"/>
<reference evidence="9 10" key="1">
    <citation type="journal article" date="2006" name="Genome Res.">
        <title>Skewed genomic variability in strains of the toxigenic bacterial pathogen, Clostridium perfringens.</title>
        <authorList>
            <person name="Myers G.S."/>
            <person name="Rasko D.A."/>
            <person name="Cheung J.K."/>
            <person name="Ravel J."/>
            <person name="Seshadri R."/>
            <person name="Deboy R.T."/>
            <person name="Ren Q."/>
            <person name="Varga J."/>
            <person name="Awad M.M."/>
            <person name="Brinkac L.M."/>
            <person name="Daugherty S.C."/>
            <person name="Haft D.H."/>
            <person name="Dodson R.J."/>
            <person name="Madupu R."/>
            <person name="Nelson W.C."/>
            <person name="Rosovitz M.J."/>
            <person name="Sullivan S.A."/>
            <person name="Khouri H."/>
            <person name="Dimitrov G.I."/>
            <person name="Watkins K.L."/>
            <person name="Mulligan S."/>
            <person name="Benton J."/>
            <person name="Radune D."/>
            <person name="Fisher D.J."/>
            <person name="Atkins H.S."/>
            <person name="Hiscox T."/>
            <person name="Jost B.H."/>
            <person name="Billington S.J."/>
            <person name="Songer J.G."/>
            <person name="McClane B.A."/>
            <person name="Titball R.W."/>
            <person name="Rood J.I."/>
            <person name="Melville S.B."/>
            <person name="Paulsen I.T."/>
        </authorList>
    </citation>
    <scope>NUCLEOTIDE SEQUENCE [LARGE SCALE GENOMIC DNA]</scope>
    <source>
        <strain evidence="10">ATCC 13124 / DSM 756 / JCM 1290 / NCIMB 6125 / NCTC 8237 / S 107 / Type A</strain>
    </source>
</reference>
<organism evidence="9 10">
    <name type="scientific">Clostridium perfringens (strain ATCC 13124 / DSM 756 / JCM 1290 / NCIMB 6125 / NCTC 8237 / Type A)</name>
    <dbReference type="NCBI Taxonomy" id="195103"/>
    <lineage>
        <taxon>Bacteria</taxon>
        <taxon>Bacillati</taxon>
        <taxon>Bacillota</taxon>
        <taxon>Clostridia</taxon>
        <taxon>Eubacteriales</taxon>
        <taxon>Clostridiaceae</taxon>
        <taxon>Clostridium</taxon>
    </lineage>
</organism>
<dbReference type="GO" id="GO:0010181">
    <property type="term" value="F:FMN binding"/>
    <property type="evidence" value="ECO:0007669"/>
    <property type="project" value="UniProtKB-UniRule"/>
</dbReference>
<dbReference type="Proteomes" id="UP000001823">
    <property type="component" value="Chromosome"/>
</dbReference>
<evidence type="ECO:0000313" key="9">
    <source>
        <dbReference type="EMBL" id="ABG84078.1"/>
    </source>
</evidence>
<evidence type="ECO:0000256" key="6">
    <source>
        <dbReference type="ARBA" id="ARBA00022982"/>
    </source>
</evidence>
<evidence type="ECO:0000256" key="4">
    <source>
        <dbReference type="ARBA" id="ARBA00022630"/>
    </source>
</evidence>
<dbReference type="PANTHER" id="PTHR43717">
    <property type="entry name" value="ANAEROBIC NITRIC OXIDE REDUCTASE FLAVORUBREDOXIN"/>
    <property type="match status" value="1"/>
</dbReference>